<dbReference type="Proteomes" id="UP000799754">
    <property type="component" value="Unassembled WGS sequence"/>
</dbReference>
<sequence>MTSSLLHWEYSLRNGSLDWQQFEQDKNAGIEALQKKLNDTRVELDTVQEQLGATKAKLRDYKHDPSDSQNAAATHDSAQQPAHPAPCLRSRDDLCGDENFMRDLTTGTFTNKINGYIFAHGHTTCPGFNWTNENTSPAESFPASNGKGA</sequence>
<protein>
    <submittedName>
        <fullName evidence="1">Uncharacterized protein</fullName>
    </submittedName>
</protein>
<comment type="caution">
    <text evidence="1">The sequence shown here is derived from an EMBL/GenBank/DDBJ whole genome shotgun (WGS) entry which is preliminary data.</text>
</comment>
<organism evidence="1 2">
    <name type="scientific">Macroventuria anomochaeta</name>
    <dbReference type="NCBI Taxonomy" id="301207"/>
    <lineage>
        <taxon>Eukaryota</taxon>
        <taxon>Fungi</taxon>
        <taxon>Dikarya</taxon>
        <taxon>Ascomycota</taxon>
        <taxon>Pezizomycotina</taxon>
        <taxon>Dothideomycetes</taxon>
        <taxon>Pleosporomycetidae</taxon>
        <taxon>Pleosporales</taxon>
        <taxon>Pleosporineae</taxon>
        <taxon>Didymellaceae</taxon>
        <taxon>Macroventuria</taxon>
    </lineage>
</organism>
<name>A0ACB6S6F2_9PLEO</name>
<evidence type="ECO:0000313" key="2">
    <source>
        <dbReference type="Proteomes" id="UP000799754"/>
    </source>
</evidence>
<reference evidence="1" key="1">
    <citation type="journal article" date="2020" name="Stud. Mycol.">
        <title>101 Dothideomycetes genomes: a test case for predicting lifestyles and emergence of pathogens.</title>
        <authorList>
            <person name="Haridas S."/>
            <person name="Albert R."/>
            <person name="Binder M."/>
            <person name="Bloem J."/>
            <person name="Labutti K."/>
            <person name="Salamov A."/>
            <person name="Andreopoulos B."/>
            <person name="Baker S."/>
            <person name="Barry K."/>
            <person name="Bills G."/>
            <person name="Bluhm B."/>
            <person name="Cannon C."/>
            <person name="Castanera R."/>
            <person name="Culley D."/>
            <person name="Daum C."/>
            <person name="Ezra D."/>
            <person name="Gonzalez J."/>
            <person name="Henrissat B."/>
            <person name="Kuo A."/>
            <person name="Liang C."/>
            <person name="Lipzen A."/>
            <person name="Lutzoni F."/>
            <person name="Magnuson J."/>
            <person name="Mondo S."/>
            <person name="Nolan M."/>
            <person name="Ohm R."/>
            <person name="Pangilinan J."/>
            <person name="Park H.-J."/>
            <person name="Ramirez L."/>
            <person name="Alfaro M."/>
            <person name="Sun H."/>
            <person name="Tritt A."/>
            <person name="Yoshinaga Y."/>
            <person name="Zwiers L.-H."/>
            <person name="Turgeon B."/>
            <person name="Goodwin S."/>
            <person name="Spatafora J."/>
            <person name="Crous P."/>
            <person name="Grigoriev I."/>
        </authorList>
    </citation>
    <scope>NUCLEOTIDE SEQUENCE</scope>
    <source>
        <strain evidence="1">CBS 525.71</strain>
    </source>
</reference>
<dbReference type="EMBL" id="MU006709">
    <property type="protein sequence ID" value="KAF2629613.1"/>
    <property type="molecule type" value="Genomic_DNA"/>
</dbReference>
<gene>
    <name evidence="1" type="ORF">BU25DRAFT_485578</name>
</gene>
<keyword evidence="2" id="KW-1185">Reference proteome</keyword>
<proteinExistence type="predicted"/>
<accession>A0ACB6S6F2</accession>
<evidence type="ECO:0000313" key="1">
    <source>
        <dbReference type="EMBL" id="KAF2629613.1"/>
    </source>
</evidence>